<dbReference type="GO" id="GO:0006357">
    <property type="term" value="P:regulation of transcription by RNA polymerase II"/>
    <property type="evidence" value="ECO:0007669"/>
    <property type="project" value="TreeGrafter"/>
</dbReference>
<evidence type="ECO:0000313" key="10">
    <source>
        <dbReference type="EMBL" id="CAD7630972.1"/>
    </source>
</evidence>
<feature type="domain" description="C2H2-type" evidence="9">
    <location>
        <begin position="243"/>
        <end position="272"/>
    </location>
</feature>
<keyword evidence="6" id="KW-0804">Transcription</keyword>
<protein>
    <recommendedName>
        <fullName evidence="9">C2H2-type domain-containing protein</fullName>
    </recommendedName>
</protein>
<feature type="domain" description="C2H2-type" evidence="9">
    <location>
        <begin position="185"/>
        <end position="214"/>
    </location>
</feature>
<dbReference type="AlphaFoldDB" id="A0A7R9Q3L7"/>
<keyword evidence="5" id="KW-0805">Transcription regulation</keyword>
<dbReference type="OrthoDB" id="6077919at2759"/>
<evidence type="ECO:0000256" key="5">
    <source>
        <dbReference type="ARBA" id="ARBA00023015"/>
    </source>
</evidence>
<sequence length="457" mass="52856">MSENIIIHNKIKCDLNGDLKQDINSLIDFNENQSFIAINGLPNKRSNVLRSIGCQTSIQFEDQLTTGEANGKHETQNNITLNGLPNKRSNDDHFWSLTEVKTIDDNNDDMNDTHESEKKTKAAVDEDDSDYICSEIDDQMSYNSDSDYDIKEDERKERLLCVRKKSNKKGRKSGTKHQLRADGLYECEYEGCGRVYSSLSSLYNHRVNHSSVKHPCDWVGCTATFNTNKAMRAHRRNRHGTDYKCDYESCTYTTGSGNSFRKHQSIHTATRSVLCPIATCRRPFRTAKHMNDHRLTRHPESAPEVAWIQCDDCPFRAKLRSGLEAHRRVHMQTFRCETCGVGFGRRQSLRDHVRKHDQTLRLRCEWPGCERTFLTDHACKAHLNTHTMEKVYRCHWPGCDSTFLNINTLGSHERRQHQGKIDYKCHWPGCDFGCTYKEALHRHMAKVHQTFVSQPIK</sequence>
<keyword evidence="3 8" id="KW-0863">Zinc-finger</keyword>
<evidence type="ECO:0000256" key="6">
    <source>
        <dbReference type="ARBA" id="ARBA00023163"/>
    </source>
</evidence>
<feature type="domain" description="C2H2-type" evidence="9">
    <location>
        <begin position="334"/>
        <end position="356"/>
    </location>
</feature>
<gene>
    <name evidence="10" type="ORF">OSB1V03_LOCUS11383</name>
</gene>
<keyword evidence="2" id="KW-0479">Metal-binding</keyword>
<dbReference type="InterPro" id="IPR013087">
    <property type="entry name" value="Znf_C2H2_type"/>
</dbReference>
<dbReference type="Gene3D" id="3.30.160.60">
    <property type="entry name" value="Classic Zinc Finger"/>
    <property type="match status" value="5"/>
</dbReference>
<dbReference type="InterPro" id="IPR036236">
    <property type="entry name" value="Znf_C2H2_sf"/>
</dbReference>
<dbReference type="EMBL" id="CAJPIZ010008815">
    <property type="protein sequence ID" value="CAG2111402.1"/>
    <property type="molecule type" value="Genomic_DNA"/>
</dbReference>
<dbReference type="Proteomes" id="UP000759131">
    <property type="component" value="Unassembled WGS sequence"/>
</dbReference>
<keyword evidence="7" id="KW-0539">Nucleus</keyword>
<dbReference type="PANTHER" id="PTHR46179:SF13">
    <property type="entry name" value="C2H2-TYPE DOMAIN-CONTAINING PROTEIN"/>
    <property type="match status" value="1"/>
</dbReference>
<dbReference type="GO" id="GO:0008270">
    <property type="term" value="F:zinc ion binding"/>
    <property type="evidence" value="ECO:0007669"/>
    <property type="project" value="UniProtKB-KW"/>
</dbReference>
<evidence type="ECO:0000256" key="1">
    <source>
        <dbReference type="ARBA" id="ARBA00004123"/>
    </source>
</evidence>
<dbReference type="GO" id="GO:0005634">
    <property type="term" value="C:nucleus"/>
    <property type="evidence" value="ECO:0007669"/>
    <property type="project" value="UniProtKB-SubCell"/>
</dbReference>
<evidence type="ECO:0000256" key="3">
    <source>
        <dbReference type="ARBA" id="ARBA00022771"/>
    </source>
</evidence>
<dbReference type="SMART" id="SM00355">
    <property type="entry name" value="ZnF_C2H2"/>
    <property type="match status" value="9"/>
</dbReference>
<accession>A0A7R9Q3L7</accession>
<feature type="domain" description="C2H2-type" evidence="9">
    <location>
        <begin position="362"/>
        <end position="391"/>
    </location>
</feature>
<evidence type="ECO:0000256" key="8">
    <source>
        <dbReference type="PROSITE-ProRule" id="PRU00042"/>
    </source>
</evidence>
<keyword evidence="11" id="KW-1185">Reference proteome</keyword>
<keyword evidence="4" id="KW-0862">Zinc</keyword>
<comment type="subcellular location">
    <subcellularLocation>
        <location evidence="1">Nucleus</location>
    </subcellularLocation>
</comment>
<proteinExistence type="predicted"/>
<dbReference type="EMBL" id="OC863390">
    <property type="protein sequence ID" value="CAD7630972.1"/>
    <property type="molecule type" value="Genomic_DNA"/>
</dbReference>
<reference evidence="10" key="1">
    <citation type="submission" date="2020-11" db="EMBL/GenBank/DDBJ databases">
        <authorList>
            <person name="Tran Van P."/>
        </authorList>
    </citation>
    <scope>NUCLEOTIDE SEQUENCE</scope>
</reference>
<organism evidence="10">
    <name type="scientific">Medioppia subpectinata</name>
    <dbReference type="NCBI Taxonomy" id="1979941"/>
    <lineage>
        <taxon>Eukaryota</taxon>
        <taxon>Metazoa</taxon>
        <taxon>Ecdysozoa</taxon>
        <taxon>Arthropoda</taxon>
        <taxon>Chelicerata</taxon>
        <taxon>Arachnida</taxon>
        <taxon>Acari</taxon>
        <taxon>Acariformes</taxon>
        <taxon>Sarcoptiformes</taxon>
        <taxon>Oribatida</taxon>
        <taxon>Brachypylina</taxon>
        <taxon>Oppioidea</taxon>
        <taxon>Oppiidae</taxon>
        <taxon>Medioppia</taxon>
    </lineage>
</organism>
<dbReference type="PROSITE" id="PS50157">
    <property type="entry name" value="ZINC_FINGER_C2H2_2"/>
    <property type="match status" value="5"/>
</dbReference>
<evidence type="ECO:0000313" key="11">
    <source>
        <dbReference type="Proteomes" id="UP000759131"/>
    </source>
</evidence>
<dbReference type="PANTHER" id="PTHR46179">
    <property type="entry name" value="ZINC FINGER PROTEIN"/>
    <property type="match status" value="1"/>
</dbReference>
<feature type="domain" description="C2H2-type" evidence="9">
    <location>
        <begin position="392"/>
        <end position="422"/>
    </location>
</feature>
<name>A0A7R9Q3L7_9ACAR</name>
<evidence type="ECO:0000256" key="4">
    <source>
        <dbReference type="ARBA" id="ARBA00022833"/>
    </source>
</evidence>
<dbReference type="SUPFAM" id="SSF57667">
    <property type="entry name" value="beta-beta-alpha zinc fingers"/>
    <property type="match status" value="2"/>
</dbReference>
<dbReference type="InterPro" id="IPR051061">
    <property type="entry name" value="Zinc_finger_trans_reg"/>
</dbReference>
<evidence type="ECO:0000256" key="7">
    <source>
        <dbReference type="ARBA" id="ARBA00023242"/>
    </source>
</evidence>
<evidence type="ECO:0000259" key="9">
    <source>
        <dbReference type="PROSITE" id="PS50157"/>
    </source>
</evidence>
<evidence type="ECO:0000256" key="2">
    <source>
        <dbReference type="ARBA" id="ARBA00022723"/>
    </source>
</evidence>
<dbReference type="Pfam" id="PF00096">
    <property type="entry name" value="zf-C2H2"/>
    <property type="match status" value="2"/>
</dbReference>
<dbReference type="PROSITE" id="PS00028">
    <property type="entry name" value="ZINC_FINGER_C2H2_1"/>
    <property type="match status" value="6"/>
</dbReference>